<dbReference type="GO" id="GO:0000166">
    <property type="term" value="F:nucleotide binding"/>
    <property type="evidence" value="ECO:0007669"/>
    <property type="project" value="InterPro"/>
</dbReference>
<dbReference type="Proteomes" id="UP000291121">
    <property type="component" value="Chromosome"/>
</dbReference>
<evidence type="ECO:0000313" key="5">
    <source>
        <dbReference type="Proteomes" id="UP000291121"/>
    </source>
</evidence>
<evidence type="ECO:0000313" key="4">
    <source>
        <dbReference type="EMBL" id="QAY86627.1"/>
    </source>
</evidence>
<feature type="domain" description="GFO/IDH/MocA-like oxidoreductase" evidence="3">
    <location>
        <begin position="132"/>
        <end position="255"/>
    </location>
</feature>
<protein>
    <submittedName>
        <fullName evidence="4">Oxidoreductase</fullName>
    </submittedName>
</protein>
<accession>A0A4P6G691</accession>
<name>A0A4P6G691_9PSED</name>
<sequence>MDVVRWGMIGCGSVAERKSGPAFYKAPGSALVAVMGRRLEAVSDYAARHGIARIYTDAEALINDPEVDAVYIATPPDSHHAYSLQVAAAGKHCCVEKPMSLNAGQSREMQKVFADAGLNLFVAYYRRSLPRFQQVRRWLEEGRIGEVRHLTWTLTKAPSPADLSGTDNWRTAPEIAGGGYFADLASHGFDLFQYLLGDIVDVAGFAARQAGLYAAEDAVSASWRFSSGATGMGCWNFVADRREDRVELIGSRGRISFSVFDEHPLQLEADENLSLHIDHHEHIQWHHVLGMNAHIRGEAQHPAVAGQALKTDWVMDQILGRG</sequence>
<keyword evidence="1" id="KW-0560">Oxidoreductase</keyword>
<dbReference type="SUPFAM" id="SSF55347">
    <property type="entry name" value="Glyceraldehyde-3-phosphate dehydrogenase-like, C-terminal domain"/>
    <property type="match status" value="1"/>
</dbReference>
<evidence type="ECO:0000256" key="1">
    <source>
        <dbReference type="ARBA" id="ARBA00023002"/>
    </source>
</evidence>
<dbReference type="SUPFAM" id="SSF51735">
    <property type="entry name" value="NAD(P)-binding Rossmann-fold domains"/>
    <property type="match status" value="1"/>
</dbReference>
<organism evidence="4 5">
    <name type="scientific">Pseudomonas arsenicoxydans</name>
    <dbReference type="NCBI Taxonomy" id="702115"/>
    <lineage>
        <taxon>Bacteria</taxon>
        <taxon>Pseudomonadati</taxon>
        <taxon>Pseudomonadota</taxon>
        <taxon>Gammaproteobacteria</taxon>
        <taxon>Pseudomonadales</taxon>
        <taxon>Pseudomonadaceae</taxon>
        <taxon>Pseudomonas</taxon>
    </lineage>
</organism>
<dbReference type="PANTHER" id="PTHR43818">
    <property type="entry name" value="BCDNA.GH03377"/>
    <property type="match status" value="1"/>
</dbReference>
<proteinExistence type="predicted"/>
<reference evidence="4 5" key="1">
    <citation type="submission" date="2017-11" db="EMBL/GenBank/DDBJ databases">
        <title>Genome sequence of Pseudomonas arsenicoxydans ACM1.</title>
        <authorList>
            <person name="Nascimento F.X."/>
        </authorList>
    </citation>
    <scope>NUCLEOTIDE SEQUENCE [LARGE SCALE GENOMIC DNA]</scope>
    <source>
        <strain evidence="4 5">ACM1</strain>
    </source>
</reference>
<dbReference type="PANTHER" id="PTHR43818:SF11">
    <property type="entry name" value="BCDNA.GH03377"/>
    <property type="match status" value="1"/>
</dbReference>
<dbReference type="InterPro" id="IPR036291">
    <property type="entry name" value="NAD(P)-bd_dom_sf"/>
</dbReference>
<evidence type="ECO:0000259" key="3">
    <source>
        <dbReference type="Pfam" id="PF22725"/>
    </source>
</evidence>
<gene>
    <name evidence="4" type="ORF">CUN61_22895</name>
</gene>
<dbReference type="GO" id="GO:0016491">
    <property type="term" value="F:oxidoreductase activity"/>
    <property type="evidence" value="ECO:0007669"/>
    <property type="project" value="UniProtKB-KW"/>
</dbReference>
<dbReference type="Pfam" id="PF22725">
    <property type="entry name" value="GFO_IDH_MocA_C3"/>
    <property type="match status" value="1"/>
</dbReference>
<dbReference type="InterPro" id="IPR050463">
    <property type="entry name" value="Gfo/Idh/MocA_oxidrdct_glycsds"/>
</dbReference>
<dbReference type="EMBL" id="CP024767">
    <property type="protein sequence ID" value="QAY86627.1"/>
    <property type="molecule type" value="Genomic_DNA"/>
</dbReference>
<evidence type="ECO:0000259" key="2">
    <source>
        <dbReference type="Pfam" id="PF01408"/>
    </source>
</evidence>
<dbReference type="RefSeq" id="WP_208668673.1">
    <property type="nucleotide sequence ID" value="NZ_CP024767.1"/>
</dbReference>
<dbReference type="Gene3D" id="3.30.360.10">
    <property type="entry name" value="Dihydrodipicolinate Reductase, domain 2"/>
    <property type="match status" value="1"/>
</dbReference>
<dbReference type="Gene3D" id="3.40.50.720">
    <property type="entry name" value="NAD(P)-binding Rossmann-like Domain"/>
    <property type="match status" value="1"/>
</dbReference>
<dbReference type="InterPro" id="IPR055170">
    <property type="entry name" value="GFO_IDH_MocA-like_dom"/>
</dbReference>
<feature type="domain" description="Gfo/Idh/MocA-like oxidoreductase N-terminal" evidence="2">
    <location>
        <begin position="4"/>
        <end position="124"/>
    </location>
</feature>
<dbReference type="Pfam" id="PF01408">
    <property type="entry name" value="GFO_IDH_MocA"/>
    <property type="match status" value="1"/>
</dbReference>
<dbReference type="AlphaFoldDB" id="A0A4P6G691"/>
<keyword evidence="5" id="KW-1185">Reference proteome</keyword>
<dbReference type="InterPro" id="IPR000683">
    <property type="entry name" value="Gfo/Idh/MocA-like_OxRdtase_N"/>
</dbReference>